<feature type="transmembrane region" description="Helical" evidence="8">
    <location>
        <begin position="135"/>
        <end position="155"/>
    </location>
</feature>
<dbReference type="InterPro" id="IPR001463">
    <property type="entry name" value="Na/Ala_symport"/>
</dbReference>
<evidence type="ECO:0000256" key="7">
    <source>
        <dbReference type="ARBA" id="ARBA00023136"/>
    </source>
</evidence>
<protein>
    <submittedName>
        <fullName evidence="9">Sodium:alanine symporter</fullName>
    </submittedName>
</protein>
<keyword evidence="8" id="KW-0769">Symport</keyword>
<reference evidence="10" key="1">
    <citation type="journal article" date="2019" name="Int. J. Syst. Evol. Microbiol.">
        <title>The Global Catalogue of Microorganisms (GCM) 10K type strain sequencing project: providing services to taxonomists for standard genome sequencing and annotation.</title>
        <authorList>
            <consortium name="The Broad Institute Genomics Platform"/>
            <consortium name="The Broad Institute Genome Sequencing Center for Infectious Disease"/>
            <person name="Wu L."/>
            <person name="Ma J."/>
        </authorList>
    </citation>
    <scope>NUCLEOTIDE SEQUENCE [LARGE SCALE GENOMIC DNA]</scope>
    <source>
        <strain evidence="10">CGMCC 1.3601</strain>
    </source>
</reference>
<feature type="transmembrane region" description="Helical" evidence="8">
    <location>
        <begin position="55"/>
        <end position="84"/>
    </location>
</feature>
<dbReference type="EMBL" id="BMKV01000002">
    <property type="protein sequence ID" value="GGI76874.1"/>
    <property type="molecule type" value="Genomic_DNA"/>
</dbReference>
<evidence type="ECO:0000313" key="9">
    <source>
        <dbReference type="EMBL" id="GGI76874.1"/>
    </source>
</evidence>
<accession>A0ABQ2CCK8</accession>
<gene>
    <name evidence="9" type="ORF">GCM10007175_12410</name>
</gene>
<dbReference type="PRINTS" id="PR00175">
    <property type="entry name" value="NAALASMPORT"/>
</dbReference>
<keyword evidence="6 8" id="KW-1133">Transmembrane helix</keyword>
<feature type="transmembrane region" description="Helical" evidence="8">
    <location>
        <begin position="90"/>
        <end position="114"/>
    </location>
</feature>
<evidence type="ECO:0000256" key="8">
    <source>
        <dbReference type="RuleBase" id="RU363064"/>
    </source>
</evidence>
<keyword evidence="4 8" id="KW-1003">Cell membrane</keyword>
<proteinExistence type="inferred from homology"/>
<dbReference type="PANTHER" id="PTHR30330:SF7">
    <property type="entry name" value="SODIUM_PROTON-DEPENDENT ALANINE CARRIER PROTEIN YRBD-RELATED"/>
    <property type="match status" value="1"/>
</dbReference>
<keyword evidence="5 8" id="KW-0812">Transmembrane</keyword>
<dbReference type="Pfam" id="PF01235">
    <property type="entry name" value="Na_Ala_symp"/>
    <property type="match status" value="1"/>
</dbReference>
<feature type="transmembrane region" description="Helical" evidence="8">
    <location>
        <begin position="424"/>
        <end position="444"/>
    </location>
</feature>
<keyword evidence="10" id="KW-1185">Reference proteome</keyword>
<evidence type="ECO:0000256" key="3">
    <source>
        <dbReference type="ARBA" id="ARBA00022448"/>
    </source>
</evidence>
<comment type="similarity">
    <text evidence="2 8">Belongs to the alanine or glycine:cation symporter (AGCS) (TC 2.A.25) family.</text>
</comment>
<feature type="transmembrane region" description="Helical" evidence="8">
    <location>
        <begin position="292"/>
        <end position="315"/>
    </location>
</feature>
<evidence type="ECO:0000256" key="2">
    <source>
        <dbReference type="ARBA" id="ARBA00009261"/>
    </source>
</evidence>
<dbReference type="PANTHER" id="PTHR30330">
    <property type="entry name" value="AGSS FAMILY TRANSPORTER, SODIUM-ALANINE"/>
    <property type="match status" value="1"/>
</dbReference>
<feature type="transmembrane region" description="Helical" evidence="8">
    <location>
        <begin position="167"/>
        <end position="191"/>
    </location>
</feature>
<comment type="caution">
    <text evidence="9">The sequence shown here is derived from an EMBL/GenBank/DDBJ whole genome shotgun (WGS) entry which is preliminary data.</text>
</comment>
<evidence type="ECO:0000256" key="5">
    <source>
        <dbReference type="ARBA" id="ARBA00022692"/>
    </source>
</evidence>
<keyword evidence="7 8" id="KW-0472">Membrane</keyword>
<feature type="transmembrane region" description="Helical" evidence="8">
    <location>
        <begin position="393"/>
        <end position="418"/>
    </location>
</feature>
<evidence type="ECO:0000256" key="1">
    <source>
        <dbReference type="ARBA" id="ARBA00004651"/>
    </source>
</evidence>
<dbReference type="NCBIfam" id="TIGR00835">
    <property type="entry name" value="agcS"/>
    <property type="match status" value="1"/>
</dbReference>
<keyword evidence="3 8" id="KW-0813">Transport</keyword>
<feature type="transmembrane region" description="Helical" evidence="8">
    <location>
        <begin position="230"/>
        <end position="253"/>
    </location>
</feature>
<name>A0ABQ2CCK8_9MICC</name>
<feature type="transmembrane region" description="Helical" evidence="8">
    <location>
        <begin position="12"/>
        <end position="34"/>
    </location>
</feature>
<evidence type="ECO:0000256" key="4">
    <source>
        <dbReference type="ARBA" id="ARBA00022475"/>
    </source>
</evidence>
<comment type="subcellular location">
    <subcellularLocation>
        <location evidence="1 8">Cell membrane</location>
        <topology evidence="1 8">Multi-pass membrane protein</topology>
    </subcellularLocation>
</comment>
<evidence type="ECO:0000313" key="10">
    <source>
        <dbReference type="Proteomes" id="UP000658754"/>
    </source>
</evidence>
<sequence length="487" mass="51146">MEETLSTLSGMLWSPLAYVVLGLGTLFTIATLGVQVRRFPDMLRQIRQSEGGEGGLSAFQALSLTLGARVGVGSIAGVATAIAAGGPGALMWMAVTALLGSTVAYAEAVLAQTFKQKVDGEQRGGMPFYIKHGLRAPWLAVIVALISVVGYGFIFPGIQVNNIASSAHLAFGLETWVTGLIVTAILFLVIVGGTKRIVNFAQAIVPTMSIGFILCAIVIIGVNIDKVPEAITLIVTSALGMDQVFGGIVGFAVQWGVRRAVFASAAGDGEGTYAAAAAQNTHPGKQGIVQAFSIYITVLLICMATGLMIVVSGMYNVEDGKGGFLFEGYPGLVAGPNFVQAAIDTAIPGAGPAFVAIAVFLFAFTSQIFYFYVATTNLSFLVKSEKAKNVIGVVLKFGALGISFFGSVANAGAVWAAGDVGFGLLAWCNMFCLLLLFPVIIKVCRDYDRQRKMGIDPVFDPKALGIRGAAFWEARVADSEKDKEYVS</sequence>
<dbReference type="Proteomes" id="UP000658754">
    <property type="component" value="Unassembled WGS sequence"/>
</dbReference>
<feature type="transmembrane region" description="Helical" evidence="8">
    <location>
        <begin position="353"/>
        <end position="373"/>
    </location>
</feature>
<feature type="transmembrane region" description="Helical" evidence="8">
    <location>
        <begin position="203"/>
        <end position="224"/>
    </location>
</feature>
<organism evidence="9 10">
    <name type="scientific">Pseudarthrobacter scleromae</name>
    <dbReference type="NCBI Taxonomy" id="158897"/>
    <lineage>
        <taxon>Bacteria</taxon>
        <taxon>Bacillati</taxon>
        <taxon>Actinomycetota</taxon>
        <taxon>Actinomycetes</taxon>
        <taxon>Micrococcales</taxon>
        <taxon>Micrococcaceae</taxon>
        <taxon>Pseudarthrobacter</taxon>
    </lineage>
</organism>
<dbReference type="Gene3D" id="1.20.1740.10">
    <property type="entry name" value="Amino acid/polyamine transporter I"/>
    <property type="match status" value="1"/>
</dbReference>
<evidence type="ECO:0000256" key="6">
    <source>
        <dbReference type="ARBA" id="ARBA00022989"/>
    </source>
</evidence>